<protein>
    <submittedName>
        <fullName evidence="2">GNAT family N-acetyltransferase</fullName>
        <ecNumber evidence="2">2.3.1.-</ecNumber>
    </submittedName>
</protein>
<evidence type="ECO:0000313" key="2">
    <source>
        <dbReference type="EMBL" id="MFC4675358.1"/>
    </source>
</evidence>
<dbReference type="PANTHER" id="PTHR37817">
    <property type="entry name" value="N-ACETYLTRANSFERASE EIS"/>
    <property type="match status" value="1"/>
</dbReference>
<dbReference type="EC" id="2.3.1.-" evidence="2"/>
<dbReference type="CDD" id="cd04301">
    <property type="entry name" value="NAT_SF"/>
    <property type="match status" value="1"/>
</dbReference>
<dbReference type="InterPro" id="IPR000182">
    <property type="entry name" value="GNAT_dom"/>
</dbReference>
<dbReference type="GO" id="GO:0016746">
    <property type="term" value="F:acyltransferase activity"/>
    <property type="evidence" value="ECO:0007669"/>
    <property type="project" value="UniProtKB-KW"/>
</dbReference>
<dbReference type="Gene3D" id="3.40.630.30">
    <property type="match status" value="1"/>
</dbReference>
<keyword evidence="3" id="KW-1185">Reference proteome</keyword>
<dbReference type="Pfam" id="PF13527">
    <property type="entry name" value="Acetyltransf_9"/>
    <property type="match status" value="1"/>
</dbReference>
<dbReference type="RefSeq" id="WP_379998518.1">
    <property type="nucleotide sequence ID" value="NZ_JBHSGN010000098.1"/>
</dbReference>
<dbReference type="SUPFAM" id="SSF55729">
    <property type="entry name" value="Acyl-CoA N-acyltransferases (Nat)"/>
    <property type="match status" value="1"/>
</dbReference>
<dbReference type="Proteomes" id="UP001596023">
    <property type="component" value="Unassembled WGS sequence"/>
</dbReference>
<dbReference type="PROSITE" id="PS51186">
    <property type="entry name" value="GNAT"/>
    <property type="match status" value="1"/>
</dbReference>
<gene>
    <name evidence="2" type="ORF">ACFO6W_16820</name>
</gene>
<organism evidence="2 3">
    <name type="scientific">Dysgonomonas termitidis</name>
    <dbReference type="NCBI Taxonomy" id="1516126"/>
    <lineage>
        <taxon>Bacteria</taxon>
        <taxon>Pseudomonadati</taxon>
        <taxon>Bacteroidota</taxon>
        <taxon>Bacteroidia</taxon>
        <taxon>Bacteroidales</taxon>
        <taxon>Dysgonomonadaceae</taxon>
        <taxon>Dysgonomonas</taxon>
    </lineage>
</organism>
<accession>A0ABV9KZ71</accession>
<evidence type="ECO:0000313" key="3">
    <source>
        <dbReference type="Proteomes" id="UP001596023"/>
    </source>
</evidence>
<dbReference type="EMBL" id="JBHSGN010000098">
    <property type="protein sequence ID" value="MFC4675358.1"/>
    <property type="molecule type" value="Genomic_DNA"/>
</dbReference>
<dbReference type="PANTHER" id="PTHR37817:SF1">
    <property type="entry name" value="N-ACETYLTRANSFERASE EIS"/>
    <property type="match status" value="1"/>
</dbReference>
<feature type="domain" description="N-acetyltransferase" evidence="1">
    <location>
        <begin position="1"/>
        <end position="144"/>
    </location>
</feature>
<comment type="caution">
    <text evidence="2">The sequence shown here is derived from an EMBL/GenBank/DDBJ whole genome shotgun (WGS) entry which is preliminary data.</text>
</comment>
<reference evidence="3" key="1">
    <citation type="journal article" date="2019" name="Int. J. Syst. Evol. Microbiol.">
        <title>The Global Catalogue of Microorganisms (GCM) 10K type strain sequencing project: providing services to taxonomists for standard genome sequencing and annotation.</title>
        <authorList>
            <consortium name="The Broad Institute Genomics Platform"/>
            <consortium name="The Broad Institute Genome Sequencing Center for Infectious Disease"/>
            <person name="Wu L."/>
            <person name="Ma J."/>
        </authorList>
    </citation>
    <scope>NUCLEOTIDE SEQUENCE [LARGE SCALE GENOMIC DNA]</scope>
    <source>
        <strain evidence="3">CCUG 66188</strain>
    </source>
</reference>
<evidence type="ECO:0000259" key="1">
    <source>
        <dbReference type="PROSITE" id="PS51186"/>
    </source>
</evidence>
<dbReference type="InterPro" id="IPR016181">
    <property type="entry name" value="Acyl_CoA_acyltransferase"/>
</dbReference>
<sequence>MIQFANEHTMPLVRRMWKTCFGDADDFLDILFKYKYRNENTLIYFDGDKAVASLQMLPYTITFYGEEIPFAYLAGLCTLPEYRRRGYMDRLIHKAHSVIGERGIPLSILVPAEDWLYGFYEKYGYQKVFDKGNTPLYPLKKILEDNPDMAGAYKVYDALFRGKDLCVQKTFTDFKAIVEEQIIDGFPEKYDIAGMARIMDADFLYGLYSEKQPHADMEIKDIRFLCRLLFGYKTDELDEPFRSLFPLRHPVMNQMLE</sequence>
<proteinExistence type="predicted"/>
<dbReference type="InterPro" id="IPR051554">
    <property type="entry name" value="Acetyltransferase_Eis"/>
</dbReference>
<keyword evidence="2" id="KW-0012">Acyltransferase</keyword>
<keyword evidence="2" id="KW-0808">Transferase</keyword>
<name>A0ABV9KZ71_9BACT</name>